<dbReference type="AlphaFoldDB" id="B3RNR4"/>
<comment type="similarity">
    <text evidence="2">Belongs to the SAM50/omp85 family.</text>
</comment>
<dbReference type="OrthoDB" id="1724197at2759"/>
<gene>
    <name evidence="8" type="ORF">TRIADDRAFT_53259</name>
</gene>
<evidence type="ECO:0000313" key="9">
    <source>
        <dbReference type="Proteomes" id="UP000009022"/>
    </source>
</evidence>
<keyword evidence="5 6" id="KW-0472">Membrane</keyword>
<evidence type="ECO:0000256" key="2">
    <source>
        <dbReference type="ARBA" id="ARBA00010913"/>
    </source>
</evidence>
<evidence type="ECO:0000256" key="6">
    <source>
        <dbReference type="SAM" id="Phobius"/>
    </source>
</evidence>
<name>B3RNR4_TRIAD</name>
<evidence type="ECO:0000256" key="4">
    <source>
        <dbReference type="ARBA" id="ARBA00022692"/>
    </source>
</evidence>
<dbReference type="GO" id="GO:0045040">
    <property type="term" value="P:protein insertion into mitochondrial outer membrane"/>
    <property type="evidence" value="ECO:0000318"/>
    <property type="project" value="GO_Central"/>
</dbReference>
<dbReference type="CTD" id="6750556"/>
<dbReference type="Pfam" id="PF01103">
    <property type="entry name" value="Omp85"/>
    <property type="match status" value="1"/>
</dbReference>
<feature type="transmembrane region" description="Helical" evidence="6">
    <location>
        <begin position="97"/>
        <end position="117"/>
    </location>
</feature>
<dbReference type="KEGG" id="tad:TRIADDRAFT_53259"/>
<dbReference type="PhylomeDB" id="B3RNR4"/>
<dbReference type="InterPro" id="IPR039910">
    <property type="entry name" value="D15-like"/>
</dbReference>
<organism evidence="8 9">
    <name type="scientific">Trichoplax adhaerens</name>
    <name type="common">Trichoplax reptans</name>
    <dbReference type="NCBI Taxonomy" id="10228"/>
    <lineage>
        <taxon>Eukaryota</taxon>
        <taxon>Metazoa</taxon>
        <taxon>Placozoa</taxon>
        <taxon>Uniplacotomia</taxon>
        <taxon>Trichoplacea</taxon>
        <taxon>Trichoplacidae</taxon>
        <taxon>Trichoplax</taxon>
    </lineage>
</organism>
<evidence type="ECO:0000256" key="3">
    <source>
        <dbReference type="ARBA" id="ARBA00022452"/>
    </source>
</evidence>
<dbReference type="PANTHER" id="PTHR12815:SF18">
    <property type="entry name" value="SORTING AND ASSEMBLY MACHINERY COMPONENT 50 HOMOLOG"/>
    <property type="match status" value="1"/>
</dbReference>
<dbReference type="GeneID" id="6750556"/>
<dbReference type="Gene3D" id="2.40.160.50">
    <property type="entry name" value="membrane protein fhac: a member of the omp85/tpsb transporter family"/>
    <property type="match status" value="1"/>
</dbReference>
<evidence type="ECO:0000256" key="5">
    <source>
        <dbReference type="ARBA" id="ARBA00023136"/>
    </source>
</evidence>
<dbReference type="eggNOG" id="KOG2602">
    <property type="taxonomic scope" value="Eukaryota"/>
</dbReference>
<dbReference type="InterPro" id="IPR000184">
    <property type="entry name" value="Bac_surfAg_D15"/>
</dbReference>
<keyword evidence="6" id="KW-1133">Transmembrane helix</keyword>
<accession>B3RNR4</accession>
<dbReference type="HOGENOM" id="CLU_014798_3_0_1"/>
<dbReference type="STRING" id="10228.B3RNR4"/>
<dbReference type="GO" id="GO:0005741">
    <property type="term" value="C:mitochondrial outer membrane"/>
    <property type="evidence" value="ECO:0007669"/>
    <property type="project" value="UniProtKB-SubCell"/>
</dbReference>
<feature type="domain" description="Bacterial surface antigen (D15)" evidence="7">
    <location>
        <begin position="259"/>
        <end position="507"/>
    </location>
</feature>
<evidence type="ECO:0000259" key="7">
    <source>
        <dbReference type="Pfam" id="PF01103"/>
    </source>
</evidence>
<dbReference type="Proteomes" id="UP000009022">
    <property type="component" value="Unassembled WGS sequence"/>
</dbReference>
<dbReference type="RefSeq" id="XP_002109893.1">
    <property type="nucleotide sequence ID" value="XM_002109857.1"/>
</dbReference>
<sequence>MVTMVNLKLKLNLHIKYKNAFDFFLGKMPNQVLVSYPSPVYKNLQYFYLVPLSTRLKNTHVDTIVDTLQETTGKGSSMQGAENEKRGATRLTKLTDCIMYFLSSISSALLYFGVIIIKSAEQQLKNKKIKVHNINIDGLRVTRTDLVQPKIHNVFEAATFEELVKEMYLSKNYLEDLDIFHPVNVFIDAASDKKADPIELDVTFRVRELSRFSAQFKTEVGNQDSRLVIGGKLRNLFGRAEELMGSIAYGAKKSTTLQIITEFGAHSLHFDSVWREIQCLSDRSSWAVREESGHSLKCSIKHAFMRDTRDHSVSPTTGHFIRFEQEHAGLGSLGDTKFHRFFLECQYNKTLPYNIVFSSSLNLGLLASDGQSKISDRFFLGGPLSIRGFQMRGIGPHSEGDSIGGNALWASGLHLISPLPFKPLQGGFGERLRTHLFVNAGNLGHIRSSAIRDSTEELIRGYRWSYGIGLLVKLGVAQLELNYCVPCRAHATDRISPGFQFGVGLSFL</sequence>
<proteinExistence type="inferred from homology"/>
<evidence type="ECO:0000313" key="8">
    <source>
        <dbReference type="EMBL" id="EDV28059.1"/>
    </source>
</evidence>
<reference evidence="8 9" key="1">
    <citation type="journal article" date="2008" name="Nature">
        <title>The Trichoplax genome and the nature of placozoans.</title>
        <authorList>
            <person name="Srivastava M."/>
            <person name="Begovic E."/>
            <person name="Chapman J."/>
            <person name="Putnam N.H."/>
            <person name="Hellsten U."/>
            <person name="Kawashima T."/>
            <person name="Kuo A."/>
            <person name="Mitros T."/>
            <person name="Salamov A."/>
            <person name="Carpenter M.L."/>
            <person name="Signorovitch A.Y."/>
            <person name="Moreno M.A."/>
            <person name="Kamm K."/>
            <person name="Grimwood J."/>
            <person name="Schmutz J."/>
            <person name="Shapiro H."/>
            <person name="Grigoriev I.V."/>
            <person name="Buss L.W."/>
            <person name="Schierwater B."/>
            <person name="Dellaporta S.L."/>
            <person name="Rokhsar D.S."/>
        </authorList>
    </citation>
    <scope>NUCLEOTIDE SEQUENCE [LARGE SCALE GENOMIC DNA]</scope>
    <source>
        <strain evidence="8 9">Grell-BS-1999</strain>
    </source>
</reference>
<keyword evidence="9" id="KW-1185">Reference proteome</keyword>
<keyword evidence="3" id="KW-1134">Transmembrane beta strand</keyword>
<comment type="subcellular location">
    <subcellularLocation>
        <location evidence="1">Mitochondrion outer membrane</location>
        <topology evidence="1">Multi-pass membrane protein</topology>
    </subcellularLocation>
</comment>
<dbReference type="PANTHER" id="PTHR12815">
    <property type="entry name" value="SORTING AND ASSEMBLY MACHINERY SAMM50 PROTEIN FAMILY MEMBER"/>
    <property type="match status" value="1"/>
</dbReference>
<dbReference type="InParanoid" id="B3RNR4"/>
<dbReference type="OMA" id="IYLDTNH"/>
<keyword evidence="4 6" id="KW-0812">Transmembrane</keyword>
<protein>
    <recommendedName>
        <fullName evidence="7">Bacterial surface antigen (D15) domain-containing protein</fullName>
    </recommendedName>
</protein>
<evidence type="ECO:0000256" key="1">
    <source>
        <dbReference type="ARBA" id="ARBA00004374"/>
    </source>
</evidence>
<dbReference type="EMBL" id="DS985242">
    <property type="protein sequence ID" value="EDV28059.1"/>
    <property type="molecule type" value="Genomic_DNA"/>
</dbReference>
<dbReference type="FunCoup" id="B3RNR4">
    <property type="interactions" value="2129"/>
</dbReference>